<evidence type="ECO:0000256" key="1">
    <source>
        <dbReference type="ARBA" id="ARBA00004245"/>
    </source>
</evidence>
<dbReference type="GO" id="GO:0005524">
    <property type="term" value="F:ATP binding"/>
    <property type="evidence" value="ECO:0007669"/>
    <property type="project" value="UniProtKB-KW"/>
</dbReference>
<name>A0A0V1LSW7_9BILA</name>
<evidence type="ECO:0000256" key="2">
    <source>
        <dbReference type="ARBA" id="ARBA00006831"/>
    </source>
</evidence>
<protein>
    <submittedName>
        <fullName evidence="13">Ribonuclease 3</fullName>
    </submittedName>
</protein>
<evidence type="ECO:0000259" key="12">
    <source>
        <dbReference type="PROSITE" id="PS50142"/>
    </source>
</evidence>
<feature type="compositionally biased region" description="Low complexity" evidence="11">
    <location>
        <begin position="1361"/>
        <end position="1376"/>
    </location>
</feature>
<dbReference type="InterPro" id="IPR022780">
    <property type="entry name" value="Dynein_light_int_chain"/>
</dbReference>
<dbReference type="EMBL" id="JYDW01000008">
    <property type="protein sequence ID" value="KRZ62492.1"/>
    <property type="molecule type" value="Genomic_DNA"/>
</dbReference>
<dbReference type="Proteomes" id="UP000054721">
    <property type="component" value="Unassembled WGS sequence"/>
</dbReference>
<dbReference type="InterPro" id="IPR027417">
    <property type="entry name" value="P-loop_NTPase"/>
</dbReference>
<feature type="compositionally biased region" description="Basic and acidic residues" evidence="11">
    <location>
        <begin position="1"/>
        <end position="20"/>
    </location>
</feature>
<evidence type="ECO:0000256" key="9">
    <source>
        <dbReference type="ARBA" id="ARBA00023175"/>
    </source>
</evidence>
<evidence type="ECO:0000256" key="11">
    <source>
        <dbReference type="SAM" id="MobiDB-lite"/>
    </source>
</evidence>
<keyword evidence="7" id="KW-0067">ATP-binding</keyword>
<dbReference type="GO" id="GO:0005868">
    <property type="term" value="C:cytoplasmic dynein complex"/>
    <property type="evidence" value="ECO:0007669"/>
    <property type="project" value="InterPro"/>
</dbReference>
<comment type="caution">
    <text evidence="13">The sequence shown here is derived from an EMBL/GenBank/DDBJ whole genome shotgun (WGS) entry which is preliminary data.</text>
</comment>
<feature type="domain" description="RNase III" evidence="12">
    <location>
        <begin position="551"/>
        <end position="731"/>
    </location>
</feature>
<dbReference type="PANTHER" id="PTHR12688:SF0">
    <property type="entry name" value="DYNEIN LIGHT INTERMEDIATE CHAIN"/>
    <property type="match status" value="1"/>
</dbReference>
<dbReference type="GO" id="GO:0007018">
    <property type="term" value="P:microtubule-based movement"/>
    <property type="evidence" value="ECO:0007669"/>
    <property type="project" value="InterPro"/>
</dbReference>
<dbReference type="InterPro" id="IPR058938">
    <property type="entry name" value="Helical_CED_Drosha"/>
</dbReference>
<dbReference type="GO" id="GO:0000226">
    <property type="term" value="P:microtubule cytoskeleton organization"/>
    <property type="evidence" value="ECO:0007669"/>
    <property type="project" value="TreeGrafter"/>
</dbReference>
<dbReference type="PANTHER" id="PTHR12688">
    <property type="entry name" value="DYNEIN LIGHT INTERMEDIATE CHAIN"/>
    <property type="match status" value="1"/>
</dbReference>
<dbReference type="Gene3D" id="1.10.1520.10">
    <property type="entry name" value="Ribonuclease III domain"/>
    <property type="match status" value="2"/>
</dbReference>
<dbReference type="GO" id="GO:0005874">
    <property type="term" value="C:microtubule"/>
    <property type="evidence" value="ECO:0007669"/>
    <property type="project" value="UniProtKB-KW"/>
</dbReference>
<feature type="domain" description="RNase III" evidence="12">
    <location>
        <begin position="785"/>
        <end position="913"/>
    </location>
</feature>
<dbReference type="GO" id="GO:0045504">
    <property type="term" value="F:dynein heavy chain binding"/>
    <property type="evidence" value="ECO:0007669"/>
    <property type="project" value="TreeGrafter"/>
</dbReference>
<comment type="similarity">
    <text evidence="2">Belongs to the dynein light intermediate chain family.</text>
</comment>
<dbReference type="Pfam" id="PF05783">
    <property type="entry name" value="DLIC"/>
    <property type="match status" value="2"/>
</dbReference>
<dbReference type="InterPro" id="IPR036389">
    <property type="entry name" value="RNase_III_sf"/>
</dbReference>
<keyword evidence="6" id="KW-0547">Nucleotide-binding</keyword>
<feature type="region of interest" description="Disordered" evidence="11">
    <location>
        <begin position="1314"/>
        <end position="1380"/>
    </location>
</feature>
<dbReference type="GO" id="GO:0005813">
    <property type="term" value="C:centrosome"/>
    <property type="evidence" value="ECO:0007669"/>
    <property type="project" value="TreeGrafter"/>
</dbReference>
<reference evidence="13 14" key="1">
    <citation type="submission" date="2015-05" db="EMBL/GenBank/DDBJ databases">
        <title>Evolution of Trichinella species and genotypes.</title>
        <authorList>
            <person name="Korhonen P.K."/>
            <person name="Edoardo P."/>
            <person name="Giuseppe L.R."/>
            <person name="Gasser R.B."/>
        </authorList>
    </citation>
    <scope>NUCLEOTIDE SEQUENCE [LARGE SCALE GENOMIC DNA]</scope>
    <source>
        <strain evidence="13">ISS10</strain>
    </source>
</reference>
<feature type="region of interest" description="Disordered" evidence="11">
    <location>
        <begin position="1"/>
        <end position="30"/>
    </location>
</feature>
<keyword evidence="9" id="KW-0505">Motor protein</keyword>
<keyword evidence="14" id="KW-1185">Reference proteome</keyword>
<keyword evidence="8" id="KW-0243">Dynein</keyword>
<dbReference type="Gene3D" id="3.40.50.300">
    <property type="entry name" value="P-loop containing nucleotide triphosphate hydrolases"/>
    <property type="match status" value="1"/>
</dbReference>
<feature type="compositionally biased region" description="Acidic residues" evidence="11">
    <location>
        <begin position="138"/>
        <end position="147"/>
    </location>
</feature>
<dbReference type="FunFam" id="1.10.1520.10:FF:000002">
    <property type="entry name" value="Drosha ribonuclease III"/>
    <property type="match status" value="1"/>
</dbReference>
<feature type="region of interest" description="Disordered" evidence="11">
    <location>
        <begin position="1430"/>
        <end position="1459"/>
    </location>
</feature>
<proteinExistence type="inferred from homology"/>
<dbReference type="Pfam" id="PF00636">
    <property type="entry name" value="Ribonuclease_3"/>
    <property type="match status" value="1"/>
</dbReference>
<evidence type="ECO:0000256" key="10">
    <source>
        <dbReference type="ARBA" id="ARBA00023212"/>
    </source>
</evidence>
<evidence type="ECO:0000256" key="7">
    <source>
        <dbReference type="ARBA" id="ARBA00022840"/>
    </source>
</evidence>
<keyword evidence="4" id="KW-0963">Cytoplasm</keyword>
<sequence>MKSTRCVREELSVPHSKESDSMDQNPSSSFEEPLLVGLNDFIDQDFDIDDEEQEEEEVTIFSQSSPRFTVSCVSAHDYYKTIPCGQSDVKVATQKLTALHCEFDQHVVQLFRSAKQTWQKDENDDASQSPVKLQCSAESDEQDEENACEGGKQPNGNLNGDSHNNYDVNDNGRFKDALKELERKRRHPARLHPDIWYNDAGQLNDGPSCRCCWRARQKGISHGRYPGEARVEPCDPLSNNANRLHYYRVVIKPQANLFQKFFITEIEYKDKLYSFDGFGILSHEPIDRNMPLCRLNRWNIDYEVSLVEEVVPDFFSVRDLDLFWEYVFVELLELYDVKLFAANVEDGCPIFHIYPRFVCKRKEKTGCTQQMLPMSVVLEHLLQNCRLIFDQPAERGDFNDRINKQHLDKFSERLKGQVVANPWKRPVALRLDQLDRMQKAPDGYSVIVHFGRHPTVTTYAGTPEYQRAWKRFAKFRRVVMLQSYPRTEDRAKLAKMEAHLTELKAKNSVKRDLIMEVSCQDFMQTGIWSDVVQHCLILLVLLNHIRFHRCLRVFQQRIDYSFRRPSLLELAFTHPSYRADSGTNADHVRNVLNNCGLRQLEFGSKRTNPWNSRKRGVSCLVDVMSRMGEKKSRASSTVNNERLEYLGDAVIEFLTTIHLFYIFPDLEEGALAPYRTLMVQNSHLSKLAAKMGLDEFMLFAHGPDLCFEEDMRHAMANAFEAILGAVYLDGGVHVADRVFGRFLFPPDWNKALHWVWFHPPRHPLQQEYPDGDRHLIHQCPTLQKLTEFEQRIGVRFNHIRLLARAFTRKCVGYNFLTLGHNQRLEFLGDSVLQLVTTEYLYKHFPDHQEGHLSLLRSSLVNNRTQAVICDDLEIPNFILQPPAFLRNEPQELRMKDKADLVEAFLGALFVDHSLDYCAAFVRYCFLPRLKQFIEEQRWCDPKSQLQQCCLALRNPSGAQSTVKEEIWSKILCETQSRSKCALPTASVIVLGDSDSGKTSMVARLQGVEEPKKGAGFEYHYLEINPDYKVGSYAYQLSSSLPDISAGDVPRLGVWVLDGDPLYAPLLRFALPAENLKHSVALICCSMAEPWNIGQSLQRWTDVLEKHLNQSGLYSTHVLSECRERQVRFWQEYVEPLDSSSHSELGQKVPSMEPDQILLPLGQSTLTRNLGLPLIVVVTKCDLLSSYEKQFDLKDEDCDLIQKQIRQFCLKHGAALVYTNVKEGRNCDLLYKYILHRVFGFPFTQPACVIDKEAMFIPAGWDNEKKISIIEDGLPEGAEEAFLNRFSDQLVNPLNNSFNDNNITAARLQTLLNTTLPNTQSPGQHRPDGSSPMPMSITSPRHSSDKSRPSPIGGQSSNGLFSSASVSAGGSATSAQSKKADSIGKIAMQTVSGTGTGAGAAGSVGGGPVGPSSEGALAQFFNNLLVKRPASTAAGSAKLTSESSIRERTFDDSESETQTDWHYCCSDDASKAKR</sequence>
<keyword evidence="5" id="KW-0493">Microtubule</keyword>
<dbReference type="PROSITE" id="PS50142">
    <property type="entry name" value="RNASE_3_2"/>
    <property type="match status" value="2"/>
</dbReference>
<dbReference type="CDD" id="cd00882">
    <property type="entry name" value="Ras_like_GTPase"/>
    <property type="match status" value="1"/>
</dbReference>
<evidence type="ECO:0000256" key="3">
    <source>
        <dbReference type="ARBA" id="ARBA00022448"/>
    </source>
</evidence>
<organism evidence="13 14">
    <name type="scientific">Trichinella nativa</name>
    <dbReference type="NCBI Taxonomy" id="6335"/>
    <lineage>
        <taxon>Eukaryota</taxon>
        <taxon>Metazoa</taxon>
        <taxon>Ecdysozoa</taxon>
        <taxon>Nematoda</taxon>
        <taxon>Enoplea</taxon>
        <taxon>Dorylaimia</taxon>
        <taxon>Trichinellida</taxon>
        <taxon>Trichinellidae</taxon>
        <taxon>Trichinella</taxon>
    </lineage>
</organism>
<dbReference type="SUPFAM" id="SSF52540">
    <property type="entry name" value="P-loop containing nucleoside triphosphate hydrolases"/>
    <property type="match status" value="1"/>
</dbReference>
<dbReference type="Pfam" id="PF14622">
    <property type="entry name" value="Ribonucleas_3_3"/>
    <property type="match status" value="1"/>
</dbReference>
<accession>A0A0V1LSW7</accession>
<keyword evidence="3" id="KW-0813">Transport</keyword>
<dbReference type="PROSITE" id="PS00517">
    <property type="entry name" value="RNASE_3_1"/>
    <property type="match status" value="2"/>
</dbReference>
<dbReference type="InterPro" id="IPR008467">
    <property type="entry name" value="Dynein1_light_intermed_chain"/>
</dbReference>
<dbReference type="InterPro" id="IPR000999">
    <property type="entry name" value="RNase_III_dom"/>
</dbReference>
<comment type="subcellular location">
    <subcellularLocation>
        <location evidence="1">Cytoplasm</location>
        <location evidence="1">Cytoskeleton</location>
    </subcellularLocation>
</comment>
<evidence type="ECO:0000313" key="13">
    <source>
        <dbReference type="EMBL" id="KRZ62492.1"/>
    </source>
</evidence>
<feature type="compositionally biased region" description="Polar residues" evidence="11">
    <location>
        <begin position="154"/>
        <end position="168"/>
    </location>
</feature>
<dbReference type="SMART" id="SM00535">
    <property type="entry name" value="RIBOc"/>
    <property type="match status" value="2"/>
</dbReference>
<evidence type="ECO:0000256" key="4">
    <source>
        <dbReference type="ARBA" id="ARBA00022490"/>
    </source>
</evidence>
<evidence type="ECO:0000313" key="14">
    <source>
        <dbReference type="Proteomes" id="UP000054721"/>
    </source>
</evidence>
<dbReference type="SUPFAM" id="SSF69065">
    <property type="entry name" value="RNase III domain-like"/>
    <property type="match status" value="2"/>
</dbReference>
<evidence type="ECO:0000256" key="5">
    <source>
        <dbReference type="ARBA" id="ARBA00022701"/>
    </source>
</evidence>
<gene>
    <name evidence="13" type="primary">DROSHA</name>
    <name evidence="13" type="ORF">T02_13122</name>
</gene>
<dbReference type="CDD" id="cd00593">
    <property type="entry name" value="RIBOc"/>
    <property type="match status" value="2"/>
</dbReference>
<dbReference type="GO" id="GO:0004525">
    <property type="term" value="F:ribonuclease III activity"/>
    <property type="evidence" value="ECO:0007669"/>
    <property type="project" value="InterPro"/>
</dbReference>
<evidence type="ECO:0000256" key="6">
    <source>
        <dbReference type="ARBA" id="ARBA00022741"/>
    </source>
</evidence>
<keyword evidence="10" id="KW-0206">Cytoskeleton</keyword>
<evidence type="ECO:0000256" key="8">
    <source>
        <dbReference type="ARBA" id="ARBA00023017"/>
    </source>
</evidence>
<dbReference type="Pfam" id="PF26050">
    <property type="entry name" value="Helical_CED_Drosha"/>
    <property type="match status" value="1"/>
</dbReference>
<feature type="region of interest" description="Disordered" evidence="11">
    <location>
        <begin position="119"/>
        <end position="170"/>
    </location>
</feature>
<dbReference type="GO" id="GO:0006396">
    <property type="term" value="P:RNA processing"/>
    <property type="evidence" value="ECO:0007669"/>
    <property type="project" value="InterPro"/>
</dbReference>